<gene>
    <name evidence="2" type="ORF">D641_0110645</name>
</gene>
<feature type="region of interest" description="Disordered" evidence="1">
    <location>
        <begin position="366"/>
        <end position="395"/>
    </location>
</feature>
<keyword evidence="3" id="KW-1185">Reference proteome</keyword>
<evidence type="ECO:0000313" key="2">
    <source>
        <dbReference type="EMBL" id="EYT48665.1"/>
    </source>
</evidence>
<feature type="region of interest" description="Disordered" evidence="1">
    <location>
        <begin position="141"/>
        <end position="166"/>
    </location>
</feature>
<evidence type="ECO:0000256" key="1">
    <source>
        <dbReference type="SAM" id="MobiDB-lite"/>
    </source>
</evidence>
<name>A0A022KSF4_9MICO</name>
<dbReference type="AlphaFoldDB" id="A0A022KSF4"/>
<evidence type="ECO:0000313" key="3">
    <source>
        <dbReference type="Proteomes" id="UP000019754"/>
    </source>
</evidence>
<dbReference type="Proteomes" id="UP000019754">
    <property type="component" value="Unassembled WGS sequence"/>
</dbReference>
<proteinExistence type="predicted"/>
<reference evidence="2 3" key="1">
    <citation type="journal article" date="2013" name="Genome Announc.">
        <title>Draft genome sequence of an Actinobacterium, Brachybacterium muris strain UCD-AY4.</title>
        <authorList>
            <person name="Lo J.R."/>
            <person name="Lang J.M."/>
            <person name="Darling A.E."/>
            <person name="Eisen J.A."/>
            <person name="Coil D.A."/>
        </authorList>
    </citation>
    <scope>NUCLEOTIDE SEQUENCE [LARGE SCALE GENOMIC DNA]</scope>
    <source>
        <strain evidence="2 3">UCD-AY4</strain>
    </source>
</reference>
<organism evidence="2 3">
    <name type="scientific">Brachybacterium muris UCD-AY4</name>
    <dbReference type="NCBI Taxonomy" id="1249481"/>
    <lineage>
        <taxon>Bacteria</taxon>
        <taxon>Bacillati</taxon>
        <taxon>Actinomycetota</taxon>
        <taxon>Actinomycetes</taxon>
        <taxon>Micrococcales</taxon>
        <taxon>Dermabacteraceae</taxon>
        <taxon>Brachybacterium</taxon>
    </lineage>
</organism>
<comment type="caution">
    <text evidence="2">The sequence shown here is derived from an EMBL/GenBank/DDBJ whole genome shotgun (WGS) entry which is preliminary data.</text>
</comment>
<feature type="region of interest" description="Disordered" evidence="1">
    <location>
        <begin position="220"/>
        <end position="333"/>
    </location>
</feature>
<accession>A0A022KSF4</accession>
<dbReference type="HOGENOM" id="CLU_697692_0_0_11"/>
<dbReference type="EMBL" id="AORC01000013">
    <property type="protein sequence ID" value="EYT48665.1"/>
    <property type="molecule type" value="Genomic_DNA"/>
</dbReference>
<protein>
    <submittedName>
        <fullName evidence="2">Uncharacterized protein</fullName>
    </submittedName>
</protein>
<feature type="compositionally biased region" description="Gly residues" evidence="1">
    <location>
        <begin position="257"/>
        <end position="287"/>
    </location>
</feature>
<feature type="compositionally biased region" description="Low complexity" evidence="1">
    <location>
        <begin position="288"/>
        <end position="299"/>
    </location>
</feature>
<sequence length="395" mass="40035">MAAAGRALSDAREVFGDVPRDADADHLVRRARRLVRQAALDEFAREGVSLVQLPEQWGRAELRRADVPGDAAFQEFVGEVLAAIDIAPSSLERDDALELLHAPSSTDPYGLSLEVAADLASFLLSRAWLMERGAFAASAEAGERTGDAANPPGVHGDGPGTDAAATVGLPTQDEFVAGHATHIRDEVRAALVRVVKVPLELKEARDKHRRIAERIAAGEKVDAEPQVKQTAPKARAARAGRLGSSGGTGTSSSGLPFGFGGGSASAGSGASGGSGGSGGSSDPGGSGDRTTTGSAWTGATTGGSSSGGSTSSGAPAGGGQDDGTEDGAPRRSIAEQVAALHGFATSETGRKTFEVMRTVGERAFDLYQQREASRDGGSGSGPAGGSRSKKRPPGA</sequence>